<evidence type="ECO:0008006" key="8">
    <source>
        <dbReference type="Google" id="ProtNLM"/>
    </source>
</evidence>
<keyword evidence="3" id="KW-0539">Nucleus</keyword>
<dbReference type="Proteomes" id="UP001055439">
    <property type="component" value="Chromosome 8"/>
</dbReference>
<keyword evidence="4" id="KW-0175">Coiled coil</keyword>
<feature type="compositionally biased region" description="Basic residues" evidence="5">
    <location>
        <begin position="510"/>
        <end position="522"/>
    </location>
</feature>
<dbReference type="GO" id="GO:0051455">
    <property type="term" value="P:spindle attachment to meiosis I kinetochore"/>
    <property type="evidence" value="ECO:0007669"/>
    <property type="project" value="TreeGrafter"/>
</dbReference>
<dbReference type="GO" id="GO:0019237">
    <property type="term" value="F:centromeric DNA binding"/>
    <property type="evidence" value="ECO:0007669"/>
    <property type="project" value="InterPro"/>
</dbReference>
<evidence type="ECO:0000313" key="7">
    <source>
        <dbReference type="Proteomes" id="UP001055439"/>
    </source>
</evidence>
<evidence type="ECO:0000256" key="1">
    <source>
        <dbReference type="ARBA" id="ARBA00004123"/>
    </source>
</evidence>
<protein>
    <recommendedName>
        <fullName evidence="8">Centromere protein C</fullName>
    </recommendedName>
</protein>
<evidence type="ECO:0000313" key="6">
    <source>
        <dbReference type="EMBL" id="URE29080.1"/>
    </source>
</evidence>
<feature type="compositionally biased region" description="Polar residues" evidence="5">
    <location>
        <begin position="320"/>
        <end position="331"/>
    </location>
</feature>
<feature type="region of interest" description="Disordered" evidence="5">
    <location>
        <begin position="495"/>
        <end position="522"/>
    </location>
</feature>
<dbReference type="AlphaFoldDB" id="A0A9E7H9F9"/>
<feature type="coiled-coil region" evidence="4">
    <location>
        <begin position="200"/>
        <end position="227"/>
    </location>
</feature>
<feature type="compositionally biased region" description="Polar residues" evidence="5">
    <location>
        <begin position="495"/>
        <end position="509"/>
    </location>
</feature>
<dbReference type="InterPro" id="IPR028386">
    <property type="entry name" value="CENP-C/Mif2/cnp3"/>
</dbReference>
<evidence type="ECO:0000256" key="5">
    <source>
        <dbReference type="SAM" id="MobiDB-lite"/>
    </source>
</evidence>
<dbReference type="PANTHER" id="PTHR16684">
    <property type="entry name" value="CENTROMERE PROTEIN C"/>
    <property type="match status" value="1"/>
</dbReference>
<dbReference type="PANTHER" id="PTHR16684:SF11">
    <property type="entry name" value="CENTROMERE PROTEIN C"/>
    <property type="match status" value="1"/>
</dbReference>
<sequence length="599" mass="67707">MESIEAVLNSMVLNCSKEVMEQAQALNKSCSIQDGDKTIPADGTYQPLGRRPALGRKRAMFRLKPLSGNPVRDFDFNSQLDHIDDPEEYFFAFEQLENVDKELKKLRGEVVTEAAKNQRATGRRRRPGILGKTVSYKPHFSIIDTTEAFNASKEDIDRRNAISYKASTRTKSNENLHPDSFDQPYNLYLTETNNGLFVGIEQEDSVVDEENNVNNNLEELLSSFKALDEGEGTALLMESLQIKSMEVGKMHLPEWHTVQRNDFRTPDNIVMLKKLEVHQLTQTSPNLARGPLAVIADLQRRISLNDPLKDPYMIPPSEDSPYSQFPCPTSCQKKKTRPPPDDFNNTDQNGLLARHASVSARTDDKKSSLVAKLLIPVIEADKTINDKIEIDKKDNHIQLDPSCEHPDHEAEDPAPSCTNHKNRKGLVTAEDHVISESITNVNEGGADDNMQNQVKVRAPDVLVVGPEASRENSIPWTTVLQSTDEHMITGADTETQGHNATSATSQNNGKKQKALPRRKNKRKLVSRRQSLADAGMMWKSGVKRSTRIKSRPLQYWCGERFLYGRIYDSEYHFMAIHSLCYLILLKSIDFIEIFDMFLL</sequence>
<evidence type="ECO:0000256" key="4">
    <source>
        <dbReference type="SAM" id="Coils"/>
    </source>
</evidence>
<organism evidence="6 7">
    <name type="scientific">Musa troglodytarum</name>
    <name type="common">fe'i banana</name>
    <dbReference type="NCBI Taxonomy" id="320322"/>
    <lineage>
        <taxon>Eukaryota</taxon>
        <taxon>Viridiplantae</taxon>
        <taxon>Streptophyta</taxon>
        <taxon>Embryophyta</taxon>
        <taxon>Tracheophyta</taxon>
        <taxon>Spermatophyta</taxon>
        <taxon>Magnoliopsida</taxon>
        <taxon>Liliopsida</taxon>
        <taxon>Zingiberales</taxon>
        <taxon>Musaceae</taxon>
        <taxon>Musa</taxon>
    </lineage>
</organism>
<comment type="similarity">
    <text evidence="2">Belongs to the CENP-C/MIF2 family.</text>
</comment>
<dbReference type="EMBL" id="CP097510">
    <property type="protein sequence ID" value="URE29080.1"/>
    <property type="molecule type" value="Genomic_DNA"/>
</dbReference>
<reference evidence="6" key="1">
    <citation type="submission" date="2022-05" db="EMBL/GenBank/DDBJ databases">
        <title>The Musa troglodytarum L. genome provides insights into the mechanism of non-climacteric behaviour and enrichment of carotenoids.</title>
        <authorList>
            <person name="Wang J."/>
        </authorList>
    </citation>
    <scope>NUCLEOTIDE SEQUENCE</scope>
    <source>
        <tissue evidence="6">Leaf</tissue>
    </source>
</reference>
<gene>
    <name evidence="6" type="ORF">MUK42_05789</name>
</gene>
<proteinExistence type="inferred from homology"/>
<evidence type="ECO:0000256" key="3">
    <source>
        <dbReference type="ARBA" id="ARBA00023242"/>
    </source>
</evidence>
<dbReference type="GO" id="GO:0051315">
    <property type="term" value="P:attachment of mitotic spindle microtubules to kinetochore"/>
    <property type="evidence" value="ECO:0007669"/>
    <property type="project" value="TreeGrafter"/>
</dbReference>
<name>A0A9E7H9F9_9LILI</name>
<dbReference type="OrthoDB" id="1939643at2759"/>
<evidence type="ECO:0000256" key="2">
    <source>
        <dbReference type="ARBA" id="ARBA00010291"/>
    </source>
</evidence>
<dbReference type="GO" id="GO:0000776">
    <property type="term" value="C:kinetochore"/>
    <property type="evidence" value="ECO:0007669"/>
    <property type="project" value="InterPro"/>
</dbReference>
<dbReference type="GO" id="GO:0005634">
    <property type="term" value="C:nucleus"/>
    <property type="evidence" value="ECO:0007669"/>
    <property type="project" value="UniProtKB-SubCell"/>
</dbReference>
<keyword evidence="7" id="KW-1185">Reference proteome</keyword>
<accession>A0A9E7H9F9</accession>
<dbReference type="GO" id="GO:0051382">
    <property type="term" value="P:kinetochore assembly"/>
    <property type="evidence" value="ECO:0007669"/>
    <property type="project" value="InterPro"/>
</dbReference>
<feature type="region of interest" description="Disordered" evidence="5">
    <location>
        <begin position="315"/>
        <end position="347"/>
    </location>
</feature>
<comment type="subcellular location">
    <subcellularLocation>
        <location evidence="1">Nucleus</location>
    </subcellularLocation>
</comment>